<dbReference type="EMBL" id="JBEDNP010000030">
    <property type="protein sequence ID" value="MEQ3542290.1"/>
    <property type="molecule type" value="Genomic_DNA"/>
</dbReference>
<dbReference type="Pfam" id="PF03861">
    <property type="entry name" value="ANTAR"/>
    <property type="match status" value="1"/>
</dbReference>
<gene>
    <name evidence="4" type="ORF">WHI96_26120</name>
</gene>
<dbReference type="SMART" id="SM01012">
    <property type="entry name" value="ANTAR"/>
    <property type="match status" value="1"/>
</dbReference>
<sequence length="243" mass="25801">MTAALARAARSVLRGRLRSPEDVLAEVVAAAARAVPGADGAGITQVGRDGRVSARVPSSSWVAELDRRQADLGEGPCVLASRIALGVDEMSTVVQVAGHDQVIEVADMAVTGRMRWPRWAGEAVAAGVGSLLSFAMAPPEEPGSALNFYARETDAFTEVSVLAGEAFATQTAIALFGARRAAQMHRAMQSRDVIDRAKGVLIERFDVDDDQAFAILVEASQNTDAKLVDVAREVSTQAQRRHH</sequence>
<dbReference type="InterPro" id="IPR036388">
    <property type="entry name" value="WH-like_DNA-bd_sf"/>
</dbReference>
<keyword evidence="5" id="KW-1185">Reference proteome</keyword>
<keyword evidence="2" id="KW-0804">Transcription</keyword>
<protein>
    <submittedName>
        <fullName evidence="4">ANTAR domain-containing protein</fullName>
    </submittedName>
</protein>
<dbReference type="InterPro" id="IPR012074">
    <property type="entry name" value="GAF_ANTAR"/>
</dbReference>
<dbReference type="RefSeq" id="WP_349302466.1">
    <property type="nucleotide sequence ID" value="NZ_JBEDNP010000030.1"/>
</dbReference>
<name>A0ABV1K235_9PSEU</name>
<organism evidence="4 5">
    <name type="scientific">Pseudonocardia tropica</name>
    <dbReference type="NCBI Taxonomy" id="681289"/>
    <lineage>
        <taxon>Bacteria</taxon>
        <taxon>Bacillati</taxon>
        <taxon>Actinomycetota</taxon>
        <taxon>Actinomycetes</taxon>
        <taxon>Pseudonocardiales</taxon>
        <taxon>Pseudonocardiaceae</taxon>
        <taxon>Pseudonocardia</taxon>
    </lineage>
</organism>
<feature type="domain" description="ANTAR" evidence="3">
    <location>
        <begin position="172"/>
        <end position="235"/>
    </location>
</feature>
<evidence type="ECO:0000313" key="4">
    <source>
        <dbReference type="EMBL" id="MEQ3542290.1"/>
    </source>
</evidence>
<evidence type="ECO:0000256" key="1">
    <source>
        <dbReference type="ARBA" id="ARBA00023015"/>
    </source>
</evidence>
<comment type="caution">
    <text evidence="4">The sequence shown here is derived from an EMBL/GenBank/DDBJ whole genome shotgun (WGS) entry which is preliminary data.</text>
</comment>
<evidence type="ECO:0000313" key="5">
    <source>
        <dbReference type="Proteomes" id="UP001464923"/>
    </source>
</evidence>
<dbReference type="Gene3D" id="3.30.450.40">
    <property type="match status" value="1"/>
</dbReference>
<dbReference type="PROSITE" id="PS50921">
    <property type="entry name" value="ANTAR"/>
    <property type="match status" value="1"/>
</dbReference>
<dbReference type="InterPro" id="IPR011006">
    <property type="entry name" value="CheY-like_superfamily"/>
</dbReference>
<dbReference type="Gene3D" id="1.10.10.10">
    <property type="entry name" value="Winged helix-like DNA-binding domain superfamily/Winged helix DNA-binding domain"/>
    <property type="match status" value="1"/>
</dbReference>
<dbReference type="SUPFAM" id="SSF52172">
    <property type="entry name" value="CheY-like"/>
    <property type="match status" value="1"/>
</dbReference>
<accession>A0ABV1K235</accession>
<evidence type="ECO:0000256" key="2">
    <source>
        <dbReference type="ARBA" id="ARBA00023163"/>
    </source>
</evidence>
<dbReference type="Proteomes" id="UP001464923">
    <property type="component" value="Unassembled WGS sequence"/>
</dbReference>
<proteinExistence type="predicted"/>
<evidence type="ECO:0000259" key="3">
    <source>
        <dbReference type="PROSITE" id="PS50921"/>
    </source>
</evidence>
<dbReference type="PIRSF" id="PIRSF036625">
    <property type="entry name" value="GAF_ANTAR"/>
    <property type="match status" value="1"/>
</dbReference>
<reference evidence="4 5" key="1">
    <citation type="submission" date="2024-03" db="EMBL/GenBank/DDBJ databases">
        <title>Draft genome sequence of Pseudonocardia tropica JCM 19149.</title>
        <authorList>
            <person name="Butdee W."/>
            <person name="Duangmal K."/>
        </authorList>
    </citation>
    <scope>NUCLEOTIDE SEQUENCE [LARGE SCALE GENOMIC DNA]</scope>
    <source>
        <strain evidence="4 5">JCM 19149</strain>
    </source>
</reference>
<dbReference type="SUPFAM" id="SSF55781">
    <property type="entry name" value="GAF domain-like"/>
    <property type="match status" value="1"/>
</dbReference>
<keyword evidence="1" id="KW-0805">Transcription regulation</keyword>
<dbReference type="InterPro" id="IPR029016">
    <property type="entry name" value="GAF-like_dom_sf"/>
</dbReference>
<dbReference type="InterPro" id="IPR005561">
    <property type="entry name" value="ANTAR"/>
</dbReference>